<dbReference type="InterPro" id="IPR015944">
    <property type="entry name" value="Gly-tRNA-synth_bsu"/>
</dbReference>
<name>A8F2Z0_RICM5</name>
<keyword evidence="5 11" id="KW-0436">Ligase</keyword>
<keyword evidence="7 11" id="KW-0067">ATP-binding</keyword>
<dbReference type="GO" id="GO:0004814">
    <property type="term" value="F:arginine-tRNA ligase activity"/>
    <property type="evidence" value="ECO:0007669"/>
    <property type="project" value="InterPro"/>
</dbReference>
<evidence type="ECO:0000256" key="6">
    <source>
        <dbReference type="ARBA" id="ARBA00022741"/>
    </source>
</evidence>
<reference evidence="13 14" key="1">
    <citation type="journal article" date="2007" name="Genome Res.">
        <title>Lateral gene transfer between obligate intracellular bacteria: evidence from the Rickettsia massiliae genome.</title>
        <authorList>
            <person name="Blanc G."/>
            <person name="Ogata H."/>
            <person name="Robert C."/>
            <person name="Audic S."/>
            <person name="Claverie J.-M."/>
            <person name="Raoult D."/>
        </authorList>
    </citation>
    <scope>NUCLEOTIDE SEQUENCE [LARGE SCALE GENOMIC DNA]</scope>
    <source>
        <strain evidence="14">Mtu5</strain>
    </source>
</reference>
<dbReference type="HAMAP" id="MF_00255">
    <property type="entry name" value="Gly_tRNA_synth_beta"/>
    <property type="match status" value="1"/>
</dbReference>
<comment type="subunit">
    <text evidence="3 11">Tetramer of two alpha and two beta subunits.</text>
</comment>
<keyword evidence="6 11" id="KW-0547">Nucleotide-binding</keyword>
<evidence type="ECO:0000256" key="11">
    <source>
        <dbReference type="HAMAP-Rule" id="MF_00255"/>
    </source>
</evidence>
<dbReference type="GO" id="GO:0006426">
    <property type="term" value="P:glycyl-tRNA aminoacylation"/>
    <property type="evidence" value="ECO:0007669"/>
    <property type="project" value="UniProtKB-UniRule"/>
</dbReference>
<dbReference type="KEGG" id="rms:RMA_1336"/>
<dbReference type="InterPro" id="IPR008909">
    <property type="entry name" value="DALR_anticod-bd"/>
</dbReference>
<evidence type="ECO:0000256" key="10">
    <source>
        <dbReference type="ARBA" id="ARBA00047937"/>
    </source>
</evidence>
<dbReference type="InterPro" id="IPR006194">
    <property type="entry name" value="Gly-tRNA-synth_heterodimer"/>
</dbReference>
<keyword evidence="8 11" id="KW-0648">Protein biosynthesis</keyword>
<dbReference type="NCBIfam" id="TIGR00211">
    <property type="entry name" value="glyS"/>
    <property type="match status" value="1"/>
</dbReference>
<dbReference type="PROSITE" id="PS50861">
    <property type="entry name" value="AA_TRNA_LIGASE_II_GLYAB"/>
    <property type="match status" value="1"/>
</dbReference>
<comment type="catalytic activity">
    <reaction evidence="10 11">
        <text>tRNA(Gly) + glycine + ATP = glycyl-tRNA(Gly) + AMP + diphosphate</text>
        <dbReference type="Rhea" id="RHEA:16013"/>
        <dbReference type="Rhea" id="RHEA-COMP:9664"/>
        <dbReference type="Rhea" id="RHEA-COMP:9683"/>
        <dbReference type="ChEBI" id="CHEBI:30616"/>
        <dbReference type="ChEBI" id="CHEBI:33019"/>
        <dbReference type="ChEBI" id="CHEBI:57305"/>
        <dbReference type="ChEBI" id="CHEBI:78442"/>
        <dbReference type="ChEBI" id="CHEBI:78522"/>
        <dbReference type="ChEBI" id="CHEBI:456215"/>
        <dbReference type="EC" id="6.1.1.14"/>
    </reaction>
</comment>
<dbReference type="EC" id="6.1.1.14" evidence="11"/>
<sequence length="675" mass="76872">MLYKMVGDEQVSELLLELFSEEIPAFMHKNAEEGYLNIFTKIFEENEIFAKVQVFVGPRRITLHATHLPKITLPKEEEIKGPNIEAPEAAINGFCKAHNVSKLELSTKLISNQLYYFFIKKTEEREIKEILPEIIIEAINKYSWAKSMFWGDYKIKWIRPLRNILCIFDGEILPVQFGHLTANNITYGHRLTDNKKLEVTDFEDYRNKLLENHVILERTKRETIIKTGLLELASSHDLIIKEDNRLVEEVAGLSEFPVVLLGKIPQKFLELPKEVLISSMRTHQKYFCLFDKTGNFTPYFLFVSNGRFTNAELVIQGNEKVLSARLSDALYFCKQDIAKTLESRLGQLEAVTFHAKLGNLREKIERITDICNYIAPNNKDLITAARLCKSDLVSEMVGEFPDLQGIMGYYYAKHEGLNAEIAAVIRDHYKPQGLSDNVPSGNAALLALADKLDSLVGLMIAGEAPTGSGDPYALRRQALGIIRIILENKLELNFNDLINFSINLYKDSSDENKNLIISFFEERAKFYFKNDYDIALINAVLDLNLVDTNFKLDALKEFLIEDAGKQLLNAYKRASNIIIGDQKITGLVDASLFSTQPEKELFEVIQKISPQIIDSIADKDYKKALNLLSSLLTPITSFFDNVLVNDSDPKIAQNRLSLLQNICELFDKVAKFNRL</sequence>
<evidence type="ECO:0000256" key="1">
    <source>
        <dbReference type="ARBA" id="ARBA00004496"/>
    </source>
</evidence>
<proteinExistence type="inferred from homology"/>
<keyword evidence="14" id="KW-1185">Reference proteome</keyword>
<dbReference type="PANTHER" id="PTHR30075:SF2">
    <property type="entry name" value="GLYCINE--TRNA LIGASE, CHLOROPLASTIC_MITOCHONDRIAL 2"/>
    <property type="match status" value="1"/>
</dbReference>
<dbReference type="GO" id="GO:0005524">
    <property type="term" value="F:ATP binding"/>
    <property type="evidence" value="ECO:0007669"/>
    <property type="project" value="UniProtKB-UniRule"/>
</dbReference>
<evidence type="ECO:0000256" key="7">
    <source>
        <dbReference type="ARBA" id="ARBA00022840"/>
    </source>
</evidence>
<evidence type="ECO:0000313" key="14">
    <source>
        <dbReference type="Proteomes" id="UP000001311"/>
    </source>
</evidence>
<organism evidence="13 14">
    <name type="scientific">Rickettsia massiliae (strain Mtu5)</name>
    <dbReference type="NCBI Taxonomy" id="416276"/>
    <lineage>
        <taxon>Bacteria</taxon>
        <taxon>Pseudomonadati</taxon>
        <taxon>Pseudomonadota</taxon>
        <taxon>Alphaproteobacteria</taxon>
        <taxon>Rickettsiales</taxon>
        <taxon>Rickettsiaceae</taxon>
        <taxon>Rickettsieae</taxon>
        <taxon>Rickettsia</taxon>
        <taxon>spotted fever group</taxon>
    </lineage>
</organism>
<dbReference type="SUPFAM" id="SSF109604">
    <property type="entry name" value="HD-domain/PDEase-like"/>
    <property type="match status" value="1"/>
</dbReference>
<dbReference type="PANTHER" id="PTHR30075">
    <property type="entry name" value="GLYCYL-TRNA SYNTHETASE"/>
    <property type="match status" value="1"/>
</dbReference>
<evidence type="ECO:0000256" key="8">
    <source>
        <dbReference type="ARBA" id="ARBA00022917"/>
    </source>
</evidence>
<accession>A8F2Z0</accession>
<keyword evidence="4 11" id="KW-0963">Cytoplasm</keyword>
<evidence type="ECO:0000256" key="5">
    <source>
        <dbReference type="ARBA" id="ARBA00022598"/>
    </source>
</evidence>
<evidence type="ECO:0000313" key="13">
    <source>
        <dbReference type="EMBL" id="ABV85276.1"/>
    </source>
</evidence>
<dbReference type="Pfam" id="PF02092">
    <property type="entry name" value="tRNA_synt_2f"/>
    <property type="match status" value="1"/>
</dbReference>
<evidence type="ECO:0000259" key="12">
    <source>
        <dbReference type="Pfam" id="PF05746"/>
    </source>
</evidence>
<feature type="domain" description="DALR anticodon binding" evidence="12">
    <location>
        <begin position="568"/>
        <end position="665"/>
    </location>
</feature>
<evidence type="ECO:0000256" key="9">
    <source>
        <dbReference type="ARBA" id="ARBA00023146"/>
    </source>
</evidence>
<evidence type="ECO:0000256" key="4">
    <source>
        <dbReference type="ARBA" id="ARBA00022490"/>
    </source>
</evidence>
<protein>
    <recommendedName>
        <fullName evidence="11">Glycine--tRNA ligase beta subunit</fullName>
        <ecNumber evidence="11">6.1.1.14</ecNumber>
    </recommendedName>
    <alternativeName>
        <fullName evidence="11">Glycyl-tRNA synthetase beta subunit</fullName>
        <shortName evidence="11">GlyRS</shortName>
    </alternativeName>
</protein>
<dbReference type="HOGENOM" id="CLU_007220_2_1_5"/>
<evidence type="ECO:0000256" key="2">
    <source>
        <dbReference type="ARBA" id="ARBA00008226"/>
    </source>
</evidence>
<dbReference type="Proteomes" id="UP000001311">
    <property type="component" value="Chromosome"/>
</dbReference>
<evidence type="ECO:0000256" key="3">
    <source>
        <dbReference type="ARBA" id="ARBA00011209"/>
    </source>
</evidence>
<dbReference type="EMBL" id="CP000683">
    <property type="protein sequence ID" value="ABV85276.1"/>
    <property type="molecule type" value="Genomic_DNA"/>
</dbReference>
<gene>
    <name evidence="11 13" type="primary">glyS</name>
    <name evidence="13" type="ordered locus">RMA_1336</name>
</gene>
<comment type="similarity">
    <text evidence="2 11">Belongs to the class-II aminoacyl-tRNA synthetase family.</text>
</comment>
<dbReference type="AlphaFoldDB" id="A8F2Z0"/>
<dbReference type="PRINTS" id="PR01045">
    <property type="entry name" value="TRNASYNTHGB"/>
</dbReference>
<dbReference type="Pfam" id="PF05746">
    <property type="entry name" value="DALR_1"/>
    <property type="match status" value="1"/>
</dbReference>
<dbReference type="GO" id="GO:0004820">
    <property type="term" value="F:glycine-tRNA ligase activity"/>
    <property type="evidence" value="ECO:0007669"/>
    <property type="project" value="UniProtKB-UniRule"/>
</dbReference>
<comment type="subcellular location">
    <subcellularLocation>
        <location evidence="1 11">Cytoplasm</location>
    </subcellularLocation>
</comment>
<dbReference type="GO" id="GO:0005829">
    <property type="term" value="C:cytosol"/>
    <property type="evidence" value="ECO:0007669"/>
    <property type="project" value="TreeGrafter"/>
</dbReference>
<dbReference type="GO" id="GO:0006420">
    <property type="term" value="P:arginyl-tRNA aminoacylation"/>
    <property type="evidence" value="ECO:0007669"/>
    <property type="project" value="InterPro"/>
</dbReference>
<keyword evidence="9 11" id="KW-0030">Aminoacyl-tRNA synthetase</keyword>